<keyword evidence="4 10" id="KW-1003">Cell membrane</keyword>
<evidence type="ECO:0000256" key="8">
    <source>
        <dbReference type="ARBA" id="ARBA00023010"/>
    </source>
</evidence>
<evidence type="ECO:0000313" key="12">
    <source>
        <dbReference type="Proteomes" id="UP000736583"/>
    </source>
</evidence>
<dbReference type="PANTHER" id="PTHR34182:SF1">
    <property type="entry name" value="PROTEIN-EXPORT MEMBRANE PROTEIN SECG"/>
    <property type="match status" value="1"/>
</dbReference>
<dbReference type="EMBL" id="JAHLQL010000001">
    <property type="protein sequence ID" value="MBU5591337.1"/>
    <property type="molecule type" value="Genomic_DNA"/>
</dbReference>
<dbReference type="RefSeq" id="WP_032122210.1">
    <property type="nucleotide sequence ID" value="NZ_JAHLQL010000001.1"/>
</dbReference>
<comment type="caution">
    <text evidence="10">Lacks conserved residue(s) required for the propagation of feature annotation.</text>
</comment>
<evidence type="ECO:0000256" key="5">
    <source>
        <dbReference type="ARBA" id="ARBA00022692"/>
    </source>
</evidence>
<keyword evidence="6 10" id="KW-0653">Protein transport</keyword>
<comment type="function">
    <text evidence="10">Involved in protein export. Participates in an early event of protein translocation.</text>
</comment>
<comment type="caution">
    <text evidence="11">The sequence shown here is derived from an EMBL/GenBank/DDBJ whole genome shotgun (WGS) entry which is preliminary data.</text>
</comment>
<proteinExistence type="inferred from homology"/>
<evidence type="ECO:0000313" key="11">
    <source>
        <dbReference type="EMBL" id="MBU5591337.1"/>
    </source>
</evidence>
<evidence type="ECO:0000256" key="1">
    <source>
        <dbReference type="ARBA" id="ARBA00004651"/>
    </source>
</evidence>
<organism evidence="11 12">
    <name type="scientific">Clostridium simiarum</name>
    <dbReference type="NCBI Taxonomy" id="2841506"/>
    <lineage>
        <taxon>Bacteria</taxon>
        <taxon>Bacillati</taxon>
        <taxon>Bacillota</taxon>
        <taxon>Clostridia</taxon>
        <taxon>Eubacteriales</taxon>
        <taxon>Clostridiaceae</taxon>
        <taxon>Clostridium</taxon>
    </lineage>
</organism>
<evidence type="ECO:0000256" key="6">
    <source>
        <dbReference type="ARBA" id="ARBA00022927"/>
    </source>
</evidence>
<reference evidence="11 12" key="1">
    <citation type="submission" date="2021-06" db="EMBL/GenBank/DDBJ databases">
        <authorList>
            <person name="Sun Q."/>
            <person name="Li D."/>
        </authorList>
    </citation>
    <scope>NUCLEOTIDE SEQUENCE [LARGE SCALE GENOMIC DNA]</scope>
    <source>
        <strain evidence="11 12">MSJ-4</strain>
    </source>
</reference>
<feature type="transmembrane region" description="Helical" evidence="10">
    <location>
        <begin position="53"/>
        <end position="75"/>
    </location>
</feature>
<dbReference type="Pfam" id="PF03840">
    <property type="entry name" value="SecG"/>
    <property type="match status" value="1"/>
</dbReference>
<keyword evidence="12" id="KW-1185">Reference proteome</keyword>
<evidence type="ECO:0000256" key="9">
    <source>
        <dbReference type="ARBA" id="ARBA00023136"/>
    </source>
</evidence>
<dbReference type="NCBIfam" id="TIGR00810">
    <property type="entry name" value="secG"/>
    <property type="match status" value="1"/>
</dbReference>
<keyword evidence="3 10" id="KW-0813">Transport</keyword>
<evidence type="ECO:0000256" key="7">
    <source>
        <dbReference type="ARBA" id="ARBA00022989"/>
    </source>
</evidence>
<keyword evidence="9 10" id="KW-0472">Membrane</keyword>
<keyword evidence="7 10" id="KW-1133">Transmembrane helix</keyword>
<dbReference type="InterPro" id="IPR004692">
    <property type="entry name" value="SecG"/>
</dbReference>
<dbReference type="PANTHER" id="PTHR34182">
    <property type="entry name" value="PROTEIN-EXPORT MEMBRANE PROTEIN SECG"/>
    <property type="match status" value="1"/>
</dbReference>
<protein>
    <recommendedName>
        <fullName evidence="10">Protein-export membrane protein SecG</fullName>
    </recommendedName>
</protein>
<comment type="subcellular location">
    <subcellularLocation>
        <location evidence="1 10">Cell membrane</location>
        <topology evidence="1 10">Multi-pass membrane protein</topology>
    </subcellularLocation>
</comment>
<keyword evidence="8 10" id="KW-0811">Translocation</keyword>
<keyword evidence="5 10" id="KW-0812">Transmembrane</keyword>
<evidence type="ECO:0000256" key="2">
    <source>
        <dbReference type="ARBA" id="ARBA00008445"/>
    </source>
</evidence>
<name>A0ABS6F1B2_9CLOT</name>
<dbReference type="Proteomes" id="UP000736583">
    <property type="component" value="Unassembled WGS sequence"/>
</dbReference>
<evidence type="ECO:0000256" key="3">
    <source>
        <dbReference type="ARBA" id="ARBA00022448"/>
    </source>
</evidence>
<evidence type="ECO:0000256" key="10">
    <source>
        <dbReference type="RuleBase" id="RU365087"/>
    </source>
</evidence>
<gene>
    <name evidence="11" type="primary">secG</name>
    <name evidence="11" type="ORF">KQI89_06150</name>
</gene>
<comment type="similarity">
    <text evidence="2 10">Belongs to the SecG family.</text>
</comment>
<accession>A0ABS6F1B2</accession>
<evidence type="ECO:0000256" key="4">
    <source>
        <dbReference type="ARBA" id="ARBA00022475"/>
    </source>
</evidence>
<sequence>MRNFLVVLEFILALGLMVVVLMQPSKADGLKGFITGGSETFFSKNKSRTKEAVLSRLTVITAILLALNILALNIVK</sequence>